<evidence type="ECO:0000256" key="8">
    <source>
        <dbReference type="SAM" id="Phobius"/>
    </source>
</evidence>
<feature type="transmembrane region" description="Helical" evidence="8">
    <location>
        <begin position="310"/>
        <end position="327"/>
    </location>
</feature>
<dbReference type="GO" id="GO:0016020">
    <property type="term" value="C:membrane"/>
    <property type="evidence" value="ECO:0007669"/>
    <property type="project" value="UniProtKB-SubCell"/>
</dbReference>
<comment type="caution">
    <text evidence="10">The sequence shown here is derived from an EMBL/GenBank/DDBJ whole genome shotgun (WGS) entry which is preliminary data.</text>
</comment>
<dbReference type="FunFam" id="1.20.1250.20:FF:000134">
    <property type="entry name" value="MFS sugar transporter protein"/>
    <property type="match status" value="1"/>
</dbReference>
<sequence length="523" mass="57823">MKVYGGCQGTSLTIWITVCCSSAMALYGYDQAVFSGIIVTQNFLETMGNPNANLQGTITSLYDVGCFFGAVSGASLGSWLGRRRAIILGTVVMMVGAILQITAYGVPHMIVGRLVAGLGNGLNTATTPVYQSETTEPKWRGKLVVLGLVVNVAGFCLANWVTFGFSYVEGSVNWRFPLALQLLFGIMILSTAPWLPESPRWLISKDRVEEADFVLAHIQGNGTTPSSPTVIAERNEILHAYKAETENHVPWGQLLRGKAQGPGTLRRFILGLGTQIIVQLSGINATSYYLPTVLTSSVGFKEKMARLLTAVNSIHYIFFSYLGMMLIDKWGRRGAMLIGSSGCFVCYFVLMLLIRFNQMTDNSTLSFNYGAASVSMIFLFYAFFGVGWQGTAWLYNTEINSLNMRMTGSSASVAAQWAVNYMVVQITPIGIQNLRWRFYMIWVFFNAVSIPIIFLFYPETANRRLEDIDIVFKDGLRTLVFMDKEAIQPQRPARFIALDEEELANARAAQKSEGGTEIEQIEG</sequence>
<dbReference type="PRINTS" id="PR00171">
    <property type="entry name" value="SUGRTRNSPORT"/>
</dbReference>
<evidence type="ECO:0000313" key="10">
    <source>
        <dbReference type="EMBL" id="CAG8244234.1"/>
    </source>
</evidence>
<evidence type="ECO:0000256" key="7">
    <source>
        <dbReference type="RuleBase" id="RU003346"/>
    </source>
</evidence>
<keyword evidence="4 8" id="KW-0812">Transmembrane</keyword>
<dbReference type="AlphaFoldDB" id="A0A9W4I9X6"/>
<dbReference type="EMBL" id="CAJVPD010000022">
    <property type="protein sequence ID" value="CAG8244234.1"/>
    <property type="molecule type" value="Genomic_DNA"/>
</dbReference>
<dbReference type="PROSITE" id="PS00216">
    <property type="entry name" value="SUGAR_TRANSPORT_1"/>
    <property type="match status" value="1"/>
</dbReference>
<keyword evidence="5 8" id="KW-1133">Transmembrane helix</keyword>
<evidence type="ECO:0000259" key="9">
    <source>
        <dbReference type="PROSITE" id="PS50850"/>
    </source>
</evidence>
<dbReference type="GO" id="GO:0005351">
    <property type="term" value="F:carbohydrate:proton symporter activity"/>
    <property type="evidence" value="ECO:0007669"/>
    <property type="project" value="TreeGrafter"/>
</dbReference>
<comment type="similarity">
    <text evidence="2 7">Belongs to the major facilitator superfamily. Sugar transporter (TC 2.A.1.1) family.</text>
</comment>
<gene>
    <name evidence="10" type="ORF">PSALAMII_LOCUS568</name>
</gene>
<evidence type="ECO:0000313" key="11">
    <source>
        <dbReference type="Proteomes" id="UP001152592"/>
    </source>
</evidence>
<evidence type="ECO:0000256" key="6">
    <source>
        <dbReference type="ARBA" id="ARBA00023136"/>
    </source>
</evidence>
<feature type="transmembrane region" description="Helical" evidence="8">
    <location>
        <begin position="85"/>
        <end position="106"/>
    </location>
</feature>
<dbReference type="Proteomes" id="UP001152592">
    <property type="component" value="Unassembled WGS sequence"/>
</dbReference>
<evidence type="ECO:0000256" key="2">
    <source>
        <dbReference type="ARBA" id="ARBA00010992"/>
    </source>
</evidence>
<dbReference type="NCBIfam" id="TIGR00879">
    <property type="entry name" value="SP"/>
    <property type="match status" value="1"/>
</dbReference>
<feature type="domain" description="Major facilitator superfamily (MFS) profile" evidence="9">
    <location>
        <begin position="16"/>
        <end position="461"/>
    </location>
</feature>
<dbReference type="PROSITE" id="PS00217">
    <property type="entry name" value="SUGAR_TRANSPORT_2"/>
    <property type="match status" value="1"/>
</dbReference>
<dbReference type="InterPro" id="IPR003663">
    <property type="entry name" value="Sugar/inositol_transpt"/>
</dbReference>
<accession>A0A9W4I9X6</accession>
<feature type="transmembrane region" description="Helical" evidence="8">
    <location>
        <begin position="374"/>
        <end position="395"/>
    </location>
</feature>
<comment type="subcellular location">
    <subcellularLocation>
        <location evidence="1">Membrane</location>
        <topology evidence="1">Multi-pass membrane protein</topology>
    </subcellularLocation>
</comment>
<dbReference type="PROSITE" id="PS50850">
    <property type="entry name" value="MFS"/>
    <property type="match status" value="1"/>
</dbReference>
<dbReference type="Pfam" id="PF00083">
    <property type="entry name" value="Sugar_tr"/>
    <property type="match status" value="1"/>
</dbReference>
<name>A0A9W4I9X6_9EURO</name>
<feature type="transmembrane region" description="Helical" evidence="8">
    <location>
        <begin position="268"/>
        <end position="290"/>
    </location>
</feature>
<dbReference type="InterPro" id="IPR036259">
    <property type="entry name" value="MFS_trans_sf"/>
</dbReference>
<reference evidence="10" key="1">
    <citation type="submission" date="2021-07" db="EMBL/GenBank/DDBJ databases">
        <authorList>
            <person name="Branca A.L. A."/>
        </authorList>
    </citation>
    <scope>NUCLEOTIDE SEQUENCE</scope>
</reference>
<keyword evidence="3 7" id="KW-0813">Transport</keyword>
<dbReference type="PANTHER" id="PTHR48022:SF26">
    <property type="entry name" value="MAJOR FACILITATOR SUPERFAMILY (MFS) PROFILE DOMAIN-CONTAINING PROTEIN-RELATED"/>
    <property type="match status" value="1"/>
</dbReference>
<feature type="transmembrane region" description="Helical" evidence="8">
    <location>
        <begin position="334"/>
        <end position="354"/>
    </location>
</feature>
<evidence type="ECO:0000256" key="4">
    <source>
        <dbReference type="ARBA" id="ARBA00022692"/>
    </source>
</evidence>
<evidence type="ECO:0000256" key="3">
    <source>
        <dbReference type="ARBA" id="ARBA00022448"/>
    </source>
</evidence>
<organism evidence="10 11">
    <name type="scientific">Penicillium salamii</name>
    <dbReference type="NCBI Taxonomy" id="1612424"/>
    <lineage>
        <taxon>Eukaryota</taxon>
        <taxon>Fungi</taxon>
        <taxon>Dikarya</taxon>
        <taxon>Ascomycota</taxon>
        <taxon>Pezizomycotina</taxon>
        <taxon>Eurotiomycetes</taxon>
        <taxon>Eurotiomycetidae</taxon>
        <taxon>Eurotiales</taxon>
        <taxon>Aspergillaceae</taxon>
        <taxon>Penicillium</taxon>
    </lineage>
</organism>
<feature type="transmembrane region" description="Helical" evidence="8">
    <location>
        <begin position="12"/>
        <end position="29"/>
    </location>
</feature>
<evidence type="ECO:0000256" key="1">
    <source>
        <dbReference type="ARBA" id="ARBA00004141"/>
    </source>
</evidence>
<dbReference type="InterPro" id="IPR020846">
    <property type="entry name" value="MFS_dom"/>
</dbReference>
<proteinExistence type="inferred from homology"/>
<dbReference type="InterPro" id="IPR005828">
    <property type="entry name" value="MFS_sugar_transport-like"/>
</dbReference>
<feature type="transmembrane region" description="Helical" evidence="8">
    <location>
        <begin position="143"/>
        <end position="168"/>
    </location>
</feature>
<keyword evidence="6 8" id="KW-0472">Membrane</keyword>
<dbReference type="OrthoDB" id="76567at2759"/>
<dbReference type="InterPro" id="IPR005829">
    <property type="entry name" value="Sugar_transporter_CS"/>
</dbReference>
<dbReference type="InterPro" id="IPR050360">
    <property type="entry name" value="MFS_Sugar_Transporters"/>
</dbReference>
<feature type="transmembrane region" description="Helical" evidence="8">
    <location>
        <begin position="407"/>
        <end position="424"/>
    </location>
</feature>
<dbReference type="PANTHER" id="PTHR48022">
    <property type="entry name" value="PLASTIDIC GLUCOSE TRANSPORTER 4"/>
    <property type="match status" value="1"/>
</dbReference>
<dbReference type="Gene3D" id="1.20.1250.20">
    <property type="entry name" value="MFS general substrate transporter like domains"/>
    <property type="match status" value="1"/>
</dbReference>
<feature type="transmembrane region" description="Helical" evidence="8">
    <location>
        <begin position="436"/>
        <end position="457"/>
    </location>
</feature>
<dbReference type="SUPFAM" id="SSF103473">
    <property type="entry name" value="MFS general substrate transporter"/>
    <property type="match status" value="1"/>
</dbReference>
<evidence type="ECO:0000256" key="5">
    <source>
        <dbReference type="ARBA" id="ARBA00022989"/>
    </source>
</evidence>
<protein>
    <recommendedName>
        <fullName evidence="9">Major facilitator superfamily (MFS) profile domain-containing protein</fullName>
    </recommendedName>
</protein>